<gene>
    <name evidence="2" type="ORF">SAMN05216267_104652</name>
</gene>
<dbReference type="OrthoDB" id="5191724at2"/>
<evidence type="ECO:0000313" key="3">
    <source>
        <dbReference type="Proteomes" id="UP000181951"/>
    </source>
</evidence>
<dbReference type="AlphaFoldDB" id="A0A1H8SY50"/>
<dbReference type="EMBL" id="FODD01000046">
    <property type="protein sequence ID" value="SEO83567.1"/>
    <property type="molecule type" value="Genomic_DNA"/>
</dbReference>
<protein>
    <submittedName>
        <fullName evidence="2">Uncharacterized protein</fullName>
    </submittedName>
</protein>
<organism evidence="2 3">
    <name type="scientific">Actinacidiphila rubida</name>
    <dbReference type="NCBI Taxonomy" id="310780"/>
    <lineage>
        <taxon>Bacteria</taxon>
        <taxon>Bacillati</taxon>
        <taxon>Actinomycetota</taxon>
        <taxon>Actinomycetes</taxon>
        <taxon>Kitasatosporales</taxon>
        <taxon>Streptomycetaceae</taxon>
        <taxon>Actinacidiphila</taxon>
    </lineage>
</organism>
<keyword evidence="3" id="KW-1185">Reference proteome</keyword>
<accession>A0A1H8SY50</accession>
<name>A0A1H8SY50_9ACTN</name>
<dbReference type="RefSeq" id="WP_069462410.1">
    <property type="nucleotide sequence ID" value="NZ_FODD01000046.1"/>
</dbReference>
<evidence type="ECO:0000313" key="2">
    <source>
        <dbReference type="EMBL" id="SEO83567.1"/>
    </source>
</evidence>
<sequence>MAGYKRNPKIYLLKFDETTDYPGLEVQVRTLSMGQLVQVWTGEGDGSSAATFEMFVERLVGWNLEDEVTGEPVPITREAIEAEDDDLVNAIIKRWTAAVLGVPAPLDGGSNSGGLSAAESALTEIPSQSLAS</sequence>
<reference evidence="2 3" key="1">
    <citation type="submission" date="2016-10" db="EMBL/GenBank/DDBJ databases">
        <authorList>
            <person name="de Groot N.N."/>
        </authorList>
    </citation>
    <scope>NUCLEOTIDE SEQUENCE [LARGE SCALE GENOMIC DNA]</scope>
    <source>
        <strain evidence="2 3">CGMCC 4.2026</strain>
    </source>
</reference>
<dbReference type="STRING" id="310780.SAMN05216267_104652"/>
<feature type="region of interest" description="Disordered" evidence="1">
    <location>
        <begin position="110"/>
        <end position="132"/>
    </location>
</feature>
<evidence type="ECO:0000256" key="1">
    <source>
        <dbReference type="SAM" id="MobiDB-lite"/>
    </source>
</evidence>
<dbReference type="Proteomes" id="UP000181951">
    <property type="component" value="Unassembled WGS sequence"/>
</dbReference>
<proteinExistence type="predicted"/>